<sequence>MRPFSTLTERGQALRLRHMAVAALSHYDLPLKQVRLVANHLNGIFRVDTEGGETYALRISHPTWRTDDELQTELHWLQMLAQDTTIGVPRLFLNTQGELITRVTCDGVPEPRRAVLMSWIPGLLLSEQLTPQNFVKFGVLAARLHKHGATWRAPSNLTVRVRNGLYVRDEKDELHEMNRELFAGNSYAIFEQVRDHVHQAYERLYRDGQGVQIIHADLHQKNVKVFRGAIYPFDFEDSILGYPVQDIAQTFYDLLFFSSLDNKEYQLLRDAFIQGYRSEQPWPEAYPGQIDTFMAGQQLWRTNFIIRYDRSYARSFITLLAQSFETFLKTGILLK</sequence>
<dbReference type="EMBL" id="BIFR01000002">
    <property type="protein sequence ID" value="GCE14530.1"/>
    <property type="molecule type" value="Genomic_DNA"/>
</dbReference>
<keyword evidence="4" id="KW-1185">Reference proteome</keyword>
<dbReference type="InterPro" id="IPR002575">
    <property type="entry name" value="Aminoglycoside_PTrfase"/>
</dbReference>
<dbReference type="Gene3D" id="3.90.1200.10">
    <property type="match status" value="1"/>
</dbReference>
<comment type="similarity">
    <text evidence="1">Belongs to the pseudomonas-type ThrB family.</text>
</comment>
<comment type="caution">
    <text evidence="3">The sequence shown here is derived from an EMBL/GenBank/DDBJ whole genome shotgun (WGS) entry which is preliminary data.</text>
</comment>
<name>A0A402A5Y7_9CHLR</name>
<reference evidence="4" key="1">
    <citation type="submission" date="2018-12" db="EMBL/GenBank/DDBJ databases">
        <title>Tengunoibacter tsumagoiensis gen. nov., sp. nov., Dictyobacter kobayashii sp. nov., D. alpinus sp. nov., and D. joshuensis sp. nov. and description of Dictyobacteraceae fam. nov. within the order Ktedonobacterales isolated from Tengu-no-mugimeshi.</title>
        <authorList>
            <person name="Wang C.M."/>
            <person name="Zheng Y."/>
            <person name="Sakai Y."/>
            <person name="Toyoda A."/>
            <person name="Minakuchi Y."/>
            <person name="Abe K."/>
            <person name="Yokota A."/>
            <person name="Yabe S."/>
        </authorList>
    </citation>
    <scope>NUCLEOTIDE SEQUENCE [LARGE SCALE GENOMIC DNA]</scope>
    <source>
        <strain evidence="4">Uno3</strain>
    </source>
</reference>
<proteinExistence type="inferred from homology"/>
<feature type="domain" description="Aminoglycoside phosphotransferase" evidence="2">
    <location>
        <begin position="42"/>
        <end position="281"/>
    </location>
</feature>
<dbReference type="PANTHER" id="PTHR21064:SF6">
    <property type="entry name" value="AMINOGLYCOSIDE PHOSPHOTRANSFERASE DOMAIN-CONTAINING PROTEIN"/>
    <property type="match status" value="1"/>
</dbReference>
<dbReference type="GO" id="GO:0009088">
    <property type="term" value="P:threonine biosynthetic process"/>
    <property type="evidence" value="ECO:0007669"/>
    <property type="project" value="TreeGrafter"/>
</dbReference>
<evidence type="ECO:0000313" key="4">
    <source>
        <dbReference type="Proteomes" id="UP000287352"/>
    </source>
</evidence>
<accession>A0A402A5Y7</accession>
<gene>
    <name evidence="3" type="primary">yerI</name>
    <name evidence="3" type="ORF">KTT_43890</name>
</gene>
<dbReference type="InterPro" id="IPR050249">
    <property type="entry name" value="Pseudomonas-type_ThrB"/>
</dbReference>
<dbReference type="InterPro" id="IPR011009">
    <property type="entry name" value="Kinase-like_dom_sf"/>
</dbReference>
<organism evidence="3 4">
    <name type="scientific">Tengunoibacter tsumagoiensis</name>
    <dbReference type="NCBI Taxonomy" id="2014871"/>
    <lineage>
        <taxon>Bacteria</taxon>
        <taxon>Bacillati</taxon>
        <taxon>Chloroflexota</taxon>
        <taxon>Ktedonobacteria</taxon>
        <taxon>Ktedonobacterales</taxon>
        <taxon>Dictyobacteraceae</taxon>
        <taxon>Tengunoibacter</taxon>
    </lineage>
</organism>
<protein>
    <recommendedName>
        <fullName evidence="2">Aminoglycoside phosphotransferase domain-containing protein</fullName>
    </recommendedName>
</protein>
<dbReference type="Proteomes" id="UP000287352">
    <property type="component" value="Unassembled WGS sequence"/>
</dbReference>
<evidence type="ECO:0000259" key="2">
    <source>
        <dbReference type="Pfam" id="PF01636"/>
    </source>
</evidence>
<dbReference type="GO" id="GO:0004413">
    <property type="term" value="F:homoserine kinase activity"/>
    <property type="evidence" value="ECO:0007669"/>
    <property type="project" value="TreeGrafter"/>
</dbReference>
<dbReference type="PANTHER" id="PTHR21064">
    <property type="entry name" value="AMINOGLYCOSIDE PHOSPHOTRANSFERASE DOMAIN-CONTAINING PROTEIN-RELATED"/>
    <property type="match status" value="1"/>
</dbReference>
<dbReference type="AlphaFoldDB" id="A0A402A5Y7"/>
<evidence type="ECO:0000256" key="1">
    <source>
        <dbReference type="ARBA" id="ARBA00038240"/>
    </source>
</evidence>
<dbReference type="SUPFAM" id="SSF56112">
    <property type="entry name" value="Protein kinase-like (PK-like)"/>
    <property type="match status" value="1"/>
</dbReference>
<dbReference type="RefSeq" id="WP_126582096.1">
    <property type="nucleotide sequence ID" value="NZ_BIFR01000002.1"/>
</dbReference>
<dbReference type="Pfam" id="PF01636">
    <property type="entry name" value="APH"/>
    <property type="match status" value="1"/>
</dbReference>
<evidence type="ECO:0000313" key="3">
    <source>
        <dbReference type="EMBL" id="GCE14530.1"/>
    </source>
</evidence>
<dbReference type="OrthoDB" id="4030632at2"/>